<evidence type="ECO:0000256" key="6">
    <source>
        <dbReference type="ARBA" id="ARBA00022729"/>
    </source>
</evidence>
<dbReference type="GO" id="GO:0030222">
    <property type="term" value="P:eosinophil differentiation"/>
    <property type="evidence" value="ECO:0007669"/>
    <property type="project" value="Ensembl"/>
</dbReference>
<dbReference type="GO" id="GO:0008083">
    <property type="term" value="F:growth factor activity"/>
    <property type="evidence" value="ECO:0007669"/>
    <property type="project" value="UniProtKB-UniRule"/>
</dbReference>
<dbReference type="PRINTS" id="PR00432">
    <property type="entry name" value="INTERLEUKIN5"/>
</dbReference>
<dbReference type="AlphaFoldDB" id="A0A8C6QTU6"/>
<dbReference type="InterPro" id="IPR000186">
    <property type="entry name" value="IL-5"/>
</dbReference>
<evidence type="ECO:0000313" key="13">
    <source>
        <dbReference type="Proteomes" id="UP000694381"/>
    </source>
</evidence>
<name>A0A8C6QTU6_NANGA</name>
<feature type="chain" id="PRO_5034842163" description="Interleukin-5" evidence="11">
    <location>
        <begin position="20"/>
        <end position="134"/>
    </location>
</feature>
<evidence type="ECO:0000256" key="2">
    <source>
        <dbReference type="ARBA" id="ARBA00006740"/>
    </source>
</evidence>
<gene>
    <name evidence="12" type="primary">Il5</name>
    <name evidence="11" type="synonym">IL5</name>
</gene>
<evidence type="ECO:0000256" key="1">
    <source>
        <dbReference type="ARBA" id="ARBA00004613"/>
    </source>
</evidence>
<evidence type="ECO:0000256" key="11">
    <source>
        <dbReference type="RuleBase" id="RU363136"/>
    </source>
</evidence>
<feature type="signal peptide" evidence="11">
    <location>
        <begin position="1"/>
        <end position="19"/>
    </location>
</feature>
<dbReference type="RefSeq" id="XP_008847570.1">
    <property type="nucleotide sequence ID" value="XM_008849348.2"/>
</dbReference>
<proteinExistence type="inferred from homology"/>
<evidence type="ECO:0000313" key="12">
    <source>
        <dbReference type="Ensembl" id="ENSNGAP00000008296.1"/>
    </source>
</evidence>
<accession>A0A8C6QTU6</accession>
<evidence type="ECO:0000256" key="8">
    <source>
        <dbReference type="ARBA" id="ARBA00023157"/>
    </source>
</evidence>
<keyword evidence="4 11" id="KW-0202">Cytokine</keyword>
<evidence type="ECO:0000256" key="9">
    <source>
        <dbReference type="ARBA" id="ARBA00023180"/>
    </source>
</evidence>
<comment type="subcellular location">
    <subcellularLocation>
        <location evidence="1 11">Secreted</location>
    </subcellularLocation>
</comment>
<dbReference type="Gene3D" id="1.20.1250.10">
    <property type="match status" value="1"/>
</dbReference>
<dbReference type="GO" id="GO:0071803">
    <property type="term" value="P:positive regulation of podosome assembly"/>
    <property type="evidence" value="ECO:0007669"/>
    <property type="project" value="Ensembl"/>
</dbReference>
<evidence type="ECO:0000256" key="4">
    <source>
        <dbReference type="ARBA" id="ARBA00022514"/>
    </source>
</evidence>
<evidence type="ECO:0000256" key="7">
    <source>
        <dbReference type="ARBA" id="ARBA00023030"/>
    </source>
</evidence>
<reference evidence="12" key="1">
    <citation type="submission" date="2025-08" db="UniProtKB">
        <authorList>
            <consortium name="Ensembl"/>
        </authorList>
    </citation>
    <scope>IDENTIFICATION</scope>
</reference>
<dbReference type="GeneID" id="103747045"/>
<protein>
    <recommendedName>
        <fullName evidence="3 11">Interleukin-5</fullName>
    </recommendedName>
    <alternativeName>
        <fullName evidence="11">Eosinophil differentiation factor</fullName>
    </alternativeName>
</protein>
<keyword evidence="5 11" id="KW-0964">Secreted</keyword>
<evidence type="ECO:0000256" key="5">
    <source>
        <dbReference type="ARBA" id="ARBA00022525"/>
    </source>
</evidence>
<comment type="similarity">
    <text evidence="2 11">Belongs to the IL-5 family.</text>
</comment>
<dbReference type="Pfam" id="PF02025">
    <property type="entry name" value="IL5"/>
    <property type="match status" value="1"/>
</dbReference>
<evidence type="ECO:0000256" key="10">
    <source>
        <dbReference type="ARBA" id="ARBA00034135"/>
    </source>
</evidence>
<dbReference type="GO" id="GO:0006955">
    <property type="term" value="P:immune response"/>
    <property type="evidence" value="ECO:0007669"/>
    <property type="project" value="UniProtKB-UniRule"/>
</dbReference>
<keyword evidence="13" id="KW-1185">Reference proteome</keyword>
<dbReference type="GO" id="GO:0045944">
    <property type="term" value="P:positive regulation of transcription by RNA polymerase II"/>
    <property type="evidence" value="ECO:0007669"/>
    <property type="project" value="Ensembl"/>
</dbReference>
<dbReference type="PANTHER" id="PTHR48491">
    <property type="entry name" value="INTERLEUKIN-5"/>
    <property type="match status" value="1"/>
</dbReference>
<comment type="subunit">
    <text evidence="10">Homodimer; disulfide-linked. Interacts with IL5RA. Interacts with CSF2RB.</text>
</comment>
<dbReference type="GO" id="GO:0005125">
    <property type="term" value="F:cytokine activity"/>
    <property type="evidence" value="ECO:0007669"/>
    <property type="project" value="UniProtKB-UniRule"/>
</dbReference>
<dbReference type="GO" id="GO:0005615">
    <property type="term" value="C:extracellular space"/>
    <property type="evidence" value="ECO:0007669"/>
    <property type="project" value="UniProtKB-UniRule"/>
</dbReference>
<dbReference type="GO" id="GO:0005137">
    <property type="term" value="F:interleukin-5 receptor binding"/>
    <property type="evidence" value="ECO:0007669"/>
    <property type="project" value="UniProtKB-UniRule"/>
</dbReference>
<comment type="function">
    <text evidence="11">Homodimeric cytokine expressed predominantly by T-lymphocytes and NK cells that plays an important role in the survival, differentiation, and chemotaxis of eosinophils. Acts also on activated and resting B-cells to induce immunoglobulin production, growth, and differentiation. Mechanistically, exerts its biological effects through a receptor composed of IL5RA subunit and the cytokine receptor common subunit beta/CSF2RB. Binding to the receptor leads to activation of various kinases including LYN, SYK and JAK2 and thereby propagates signals through the RAS-MAPK and JAK-STAT5 pathways respectively.</text>
</comment>
<dbReference type="Ensembl" id="ENSNGAT00000013793.1">
    <property type="protein sequence ID" value="ENSNGAP00000008296.1"/>
    <property type="gene ID" value="ENSNGAG00000011328.1"/>
</dbReference>
<evidence type="ECO:0000256" key="3">
    <source>
        <dbReference type="ARBA" id="ARBA00019463"/>
    </source>
</evidence>
<keyword evidence="6 11" id="KW-0732">Signal</keyword>
<keyword evidence="9 11" id="KW-0325">Glycoprotein</keyword>
<dbReference type="SUPFAM" id="SSF47266">
    <property type="entry name" value="4-helical cytokines"/>
    <property type="match status" value="1"/>
</dbReference>
<dbReference type="KEGG" id="ngi:103747045"/>
<dbReference type="OMA" id="VPTHKNH"/>
<organism evidence="12 13">
    <name type="scientific">Nannospalax galili</name>
    <name type="common">Northern Israeli blind subterranean mole rat</name>
    <name type="synonym">Spalax galili</name>
    <dbReference type="NCBI Taxonomy" id="1026970"/>
    <lineage>
        <taxon>Eukaryota</taxon>
        <taxon>Metazoa</taxon>
        <taxon>Chordata</taxon>
        <taxon>Craniata</taxon>
        <taxon>Vertebrata</taxon>
        <taxon>Euteleostomi</taxon>
        <taxon>Mammalia</taxon>
        <taxon>Eutheria</taxon>
        <taxon>Euarchontoglires</taxon>
        <taxon>Glires</taxon>
        <taxon>Rodentia</taxon>
        <taxon>Myomorpha</taxon>
        <taxon>Muroidea</taxon>
        <taxon>Spalacidae</taxon>
        <taxon>Spalacinae</taxon>
        <taxon>Nannospalax</taxon>
    </lineage>
</organism>
<dbReference type="InterPro" id="IPR009079">
    <property type="entry name" value="4_helix_cytokine-like_core"/>
</dbReference>
<dbReference type="GO" id="GO:0038043">
    <property type="term" value="P:interleukin-5-mediated signaling pathway"/>
    <property type="evidence" value="ECO:0007669"/>
    <property type="project" value="Ensembl"/>
</dbReference>
<sequence>MRVVLLLSMLALGAASIWAIAVEPSISTMVKQTLTLLSTHRALLTRNETVRIPVPTHKNHQLCIGEIFRGIDTLRNQTAHGSAVEKLFQNLSLIKRYISHQKEKCGEERRRARQFLDYLQEFLGVLNTEWTLED</sequence>
<dbReference type="Proteomes" id="UP000694381">
    <property type="component" value="Unassembled WGS sequence"/>
</dbReference>
<keyword evidence="8 11" id="KW-1015">Disulfide bond</keyword>
<dbReference type="GO" id="GO:0002639">
    <property type="term" value="P:positive regulation of immunoglobulin production"/>
    <property type="evidence" value="ECO:0007669"/>
    <property type="project" value="Ensembl"/>
</dbReference>
<dbReference type="PANTHER" id="PTHR48491:SF1">
    <property type="entry name" value="INTERLEUKIN-5"/>
    <property type="match status" value="1"/>
</dbReference>
<keyword evidence="7 11" id="KW-0339">Growth factor</keyword>
<dbReference type="CTD" id="3567"/>
<dbReference type="OrthoDB" id="9446172at2759"/>
<reference evidence="12" key="2">
    <citation type="submission" date="2025-09" db="UniProtKB">
        <authorList>
            <consortium name="Ensembl"/>
        </authorList>
    </citation>
    <scope>IDENTIFICATION</scope>
</reference>
<dbReference type="GeneTree" id="ENSGT00390000016991"/>